<dbReference type="PATRIC" id="fig|389348.3.peg.49"/>
<proteinExistence type="predicted"/>
<dbReference type="PANTHER" id="PTHR34387">
    <property type="entry name" value="SLR1258 PROTEIN"/>
    <property type="match status" value="1"/>
</dbReference>
<dbReference type="Gene3D" id="3.30.110.170">
    <property type="entry name" value="Protein of unknown function (DUF541), domain 1"/>
    <property type="match status" value="1"/>
</dbReference>
<dbReference type="RefSeq" id="WP_059059533.1">
    <property type="nucleotide sequence ID" value="NZ_LN879502.1"/>
</dbReference>
<dbReference type="Pfam" id="PF04402">
    <property type="entry name" value="SIMPL"/>
    <property type="match status" value="1"/>
</dbReference>
<sequence length="245" mass="27307">MQKTAREGLWGFGLLIMLGLILSVYLVASTLQTIILKQGKITVKGYAERKIDSNFTTWQGKLNVRSDTLTKAYEQLKQHLDGVKTYLNRQGIDSKELSISPIYTSILYKSDRNGHSTHEVEGYTLSCDLTISSNQVERVTQVSEQVTELIQEGIELYSYKPQYFYTKIDELKIDLLGEAAKDALARASQLATNSGSQVGLLRSATQGVFQITPAYSTSISDYGENDTSTIQKSIKAVVTMEYGIY</sequence>
<dbReference type="PANTHER" id="PTHR34387:SF2">
    <property type="entry name" value="SLR1258 PROTEIN"/>
    <property type="match status" value="1"/>
</dbReference>
<dbReference type="EMBL" id="LN879502">
    <property type="protein sequence ID" value="CUI15681.1"/>
    <property type="molecule type" value="Genomic_DNA"/>
</dbReference>
<reference evidence="3" key="1">
    <citation type="submission" date="2015-09" db="EMBL/GenBank/DDBJ databases">
        <authorList>
            <person name="Bertelli C."/>
        </authorList>
    </citation>
    <scope>NUCLEOTIDE SEQUENCE [LARGE SCALE GENOMIC DNA]</scope>
    <source>
        <strain evidence="3">KNic</strain>
    </source>
</reference>
<dbReference type="PIRSF" id="PIRSF029033">
    <property type="entry name" value="UCP029033"/>
    <property type="match status" value="1"/>
</dbReference>
<keyword evidence="1" id="KW-1133">Transmembrane helix</keyword>
<dbReference type="GO" id="GO:0006974">
    <property type="term" value="P:DNA damage response"/>
    <property type="evidence" value="ECO:0007669"/>
    <property type="project" value="TreeGrafter"/>
</dbReference>
<dbReference type="AlphaFoldDB" id="A0A0U5EPD5"/>
<dbReference type="InterPro" id="IPR016907">
    <property type="entry name" value="UCP029033"/>
</dbReference>
<gene>
    <name evidence="2" type="ORF">PNK_0042</name>
</gene>
<evidence type="ECO:0000313" key="2">
    <source>
        <dbReference type="EMBL" id="CUI15681.1"/>
    </source>
</evidence>
<dbReference type="Proteomes" id="UP000069902">
    <property type="component" value="Chromosome cPNK"/>
</dbReference>
<feature type="transmembrane region" description="Helical" evidence="1">
    <location>
        <begin position="9"/>
        <end position="28"/>
    </location>
</feature>
<keyword evidence="1" id="KW-0812">Transmembrane</keyword>
<name>A0A0U5EPD5_9BACT</name>
<protein>
    <submittedName>
        <fullName evidence="2">Conserved putative secreted protein</fullName>
    </submittedName>
</protein>
<dbReference type="InParanoid" id="A0A0U5EPD5"/>
<dbReference type="KEGG" id="pnl:PNK_0042"/>
<keyword evidence="1" id="KW-0472">Membrane</keyword>
<accession>A0A0U5EPD5</accession>
<evidence type="ECO:0000313" key="3">
    <source>
        <dbReference type="Proteomes" id="UP000069902"/>
    </source>
</evidence>
<evidence type="ECO:0000256" key="1">
    <source>
        <dbReference type="SAM" id="Phobius"/>
    </source>
</evidence>
<dbReference type="STRING" id="389348.PNK_0042"/>
<keyword evidence="3" id="KW-1185">Reference proteome</keyword>
<dbReference type="InterPro" id="IPR007497">
    <property type="entry name" value="SIMPL/DUF541"/>
</dbReference>
<organism evidence="2 3">
    <name type="scientific">Candidatus Protochlamydia naegleriophila</name>
    <dbReference type="NCBI Taxonomy" id="389348"/>
    <lineage>
        <taxon>Bacteria</taxon>
        <taxon>Pseudomonadati</taxon>
        <taxon>Chlamydiota</taxon>
        <taxon>Chlamydiia</taxon>
        <taxon>Parachlamydiales</taxon>
        <taxon>Parachlamydiaceae</taxon>
        <taxon>Candidatus Protochlamydia</taxon>
    </lineage>
</organism>
<dbReference type="InterPro" id="IPR052022">
    <property type="entry name" value="26kDa_periplasmic_antigen"/>
</dbReference>
<dbReference type="Gene3D" id="3.30.70.2970">
    <property type="entry name" value="Protein of unknown function (DUF541), domain 2"/>
    <property type="match status" value="1"/>
</dbReference>